<evidence type="ECO:0000313" key="1">
    <source>
        <dbReference type="EMBL" id="CAI4033928.1"/>
    </source>
</evidence>
<evidence type="ECO:0000313" key="2">
    <source>
        <dbReference type="Proteomes" id="UP001179121"/>
    </source>
</evidence>
<gene>
    <name evidence="1" type="ORF">DNFV4_04370</name>
</gene>
<dbReference type="Proteomes" id="UP001179121">
    <property type="component" value="Chromosome"/>
</dbReference>
<dbReference type="RefSeq" id="WP_289271351.1">
    <property type="nucleotide sequence ID" value="NZ_OX365700.1"/>
</dbReference>
<dbReference type="InterPro" id="IPR011048">
    <property type="entry name" value="Haem_d1_sf"/>
</dbReference>
<reference evidence="1" key="1">
    <citation type="submission" date="2022-10" db="EMBL/GenBank/DDBJ databases">
        <authorList>
            <person name="Koch H."/>
        </authorList>
    </citation>
    <scope>NUCLEOTIDE SEQUENCE</scope>
    <source>
        <strain evidence="1">DNF</strain>
    </source>
</reference>
<organism evidence="1 2">
    <name type="scientific">Nitrospira tepida</name>
    <dbReference type="NCBI Taxonomy" id="2973512"/>
    <lineage>
        <taxon>Bacteria</taxon>
        <taxon>Pseudomonadati</taxon>
        <taxon>Nitrospirota</taxon>
        <taxon>Nitrospiria</taxon>
        <taxon>Nitrospirales</taxon>
        <taxon>Nitrospiraceae</taxon>
        <taxon>Nitrospira</taxon>
    </lineage>
</organism>
<accession>A0AA86N365</accession>
<evidence type="ECO:0008006" key="3">
    <source>
        <dbReference type="Google" id="ProtNLM"/>
    </source>
</evidence>
<dbReference type="SUPFAM" id="SSF51004">
    <property type="entry name" value="C-terminal (heme d1) domain of cytochrome cd1-nitrite reductase"/>
    <property type="match status" value="1"/>
</dbReference>
<dbReference type="EMBL" id="OX365700">
    <property type="protein sequence ID" value="CAI4033928.1"/>
    <property type="molecule type" value="Genomic_DNA"/>
</dbReference>
<keyword evidence="2" id="KW-1185">Reference proteome</keyword>
<name>A0AA86N365_9BACT</name>
<dbReference type="Gene3D" id="2.130.10.10">
    <property type="entry name" value="YVTN repeat-like/Quinoprotein amine dehydrogenase"/>
    <property type="match status" value="1"/>
</dbReference>
<dbReference type="InterPro" id="IPR015943">
    <property type="entry name" value="WD40/YVTN_repeat-like_dom_sf"/>
</dbReference>
<protein>
    <recommendedName>
        <fullName evidence="3">YncE family protein</fullName>
    </recommendedName>
</protein>
<proteinExistence type="predicted"/>
<sequence>MQSRRHDRPRLPGMPVSWLTAVLGVGILLWSAFGRPVAADAYEVWLTDQSDTGKESGGYLYIYDGAQLASNPVSAKPASTIDLSGEINRFCEESTKKPLRRPHMLFFNRDQDHAILSFLSGQVLFMDAKTRKPEACLLMGKNVHAAWPTPNQKMAIAANIAEKKFIRIWTDYPAHTFRFDPEKDVLNLAAFESGERPDNAPICPITEASSRFAFITLRGGGLLVVDVTATPMAVVTMLDNNQIHPAGCGGIQVGDTLYINSGGGWPIAPLSYDVYAVDLSSLPKSVSAKLVSQRDQKFADSHGMAAVGRYLWSADRAGNDIEIIDTLTNLSVGSVNLVTEANADPAPDLMDASPDGQYVFVGLRGPNPLTGNDKTVNNAKGTIPGVGVIHVDGGGKVGHYKGQAAISNMKDGKETADTHGIAVRK</sequence>
<dbReference type="AlphaFoldDB" id="A0AA86N365"/>
<dbReference type="KEGG" id="nti:DNFV4_04370"/>